<reference evidence="3 4" key="1">
    <citation type="journal article" date="2011" name="J. Bacteriol.">
        <title>Genome sequence of Haloplasma contractile, an unusual contractile bacterium from a deep-sea anoxic brine lake.</title>
        <authorList>
            <person name="Antunes A."/>
            <person name="Alam I."/>
            <person name="El Dorry H."/>
            <person name="Siam R."/>
            <person name="Robertson A."/>
            <person name="Bajic V.B."/>
            <person name="Stingl U."/>
        </authorList>
    </citation>
    <scope>NUCLEOTIDE SEQUENCE [LARGE SCALE GENOMIC DNA]</scope>
    <source>
        <strain evidence="3 4">SSD-17B</strain>
    </source>
</reference>
<evidence type="ECO:0008006" key="5">
    <source>
        <dbReference type="Google" id="ProtNLM"/>
    </source>
</evidence>
<proteinExistence type="predicted"/>
<accession>F7PUD2</accession>
<dbReference type="Gene3D" id="3.90.1150.140">
    <property type="match status" value="1"/>
</dbReference>
<evidence type="ECO:0000259" key="1">
    <source>
        <dbReference type="Pfam" id="PF07075"/>
    </source>
</evidence>
<dbReference type="STRING" id="1033810.HLPCO_002226"/>
<dbReference type="Pfam" id="PF07075">
    <property type="entry name" value="NamZ_N"/>
    <property type="match status" value="1"/>
</dbReference>
<feature type="domain" description="Peptidoglycan beta-N-acetylmuramidase NamZ C-terminal" evidence="2">
    <location>
        <begin position="225"/>
        <end position="380"/>
    </location>
</feature>
<dbReference type="PIRSF" id="PIRSF016719">
    <property type="entry name" value="UCP016719"/>
    <property type="match status" value="1"/>
</dbReference>
<dbReference type="InterPro" id="IPR048503">
    <property type="entry name" value="NamZ_C"/>
</dbReference>
<reference evidence="3 4" key="2">
    <citation type="journal article" date="2013" name="PLoS ONE">
        <title>INDIGO - INtegrated Data Warehouse of MIcrobial GenOmes with Examples from the Red Sea Extremophiles.</title>
        <authorList>
            <person name="Alam I."/>
            <person name="Antunes A."/>
            <person name="Kamau A.A."/>
            <person name="Ba Alawi W."/>
            <person name="Kalkatawi M."/>
            <person name="Stingl U."/>
            <person name="Bajic V.B."/>
        </authorList>
    </citation>
    <scope>NUCLEOTIDE SEQUENCE [LARGE SCALE GENOMIC DNA]</scope>
    <source>
        <strain evidence="3 4">SSD-17B</strain>
    </source>
</reference>
<dbReference type="Gene3D" id="3.40.50.12170">
    <property type="entry name" value="Uncharacterised protein PF07075, DUF1343"/>
    <property type="match status" value="1"/>
</dbReference>
<evidence type="ECO:0000259" key="2">
    <source>
        <dbReference type="Pfam" id="PF20732"/>
    </source>
</evidence>
<organism evidence="3 4">
    <name type="scientific">Haloplasma contractile SSD-17B</name>
    <dbReference type="NCBI Taxonomy" id="1033810"/>
    <lineage>
        <taxon>Bacteria</taxon>
        <taxon>Bacillati</taxon>
        <taxon>Mycoplasmatota</taxon>
        <taxon>Mollicutes</taxon>
        <taxon>Haloplasmatales</taxon>
        <taxon>Haloplasmataceae</taxon>
        <taxon>Haloplasma</taxon>
    </lineage>
</organism>
<dbReference type="Pfam" id="PF20732">
    <property type="entry name" value="NamZ_C"/>
    <property type="match status" value="1"/>
</dbReference>
<dbReference type="OrthoDB" id="9801061at2"/>
<dbReference type="PANTHER" id="PTHR42915:SF1">
    <property type="entry name" value="PEPTIDOGLYCAN BETA-N-ACETYLMURAMIDASE NAMZ"/>
    <property type="match status" value="1"/>
</dbReference>
<dbReference type="AlphaFoldDB" id="F7PUD2"/>
<feature type="domain" description="Peptidoglycan beta-N-acetylmuramidase NamZ N-terminal" evidence="1">
    <location>
        <begin position="22"/>
        <end position="221"/>
    </location>
</feature>
<dbReference type="InterPro" id="IPR008302">
    <property type="entry name" value="NamZ"/>
</dbReference>
<protein>
    <recommendedName>
        <fullName evidence="5">DUF1343 domain-containing protein</fullName>
    </recommendedName>
</protein>
<sequence length="380" mass="43334">MKVKLGIDHIDDNLKLFEGKRVGLITNPTGVNTELVSTIDILKKKTNLVALFSPEHGVRGNIQAGERLDTYHDEKTDCIVYSLYGSTKKPTKEMLDSIDVLCIDIQDVGSRMYTYIYTMAYAMEASNDYGKEFVVFDRPNPINGLDVEGNLLDINYKSFIGLYPICQRHGLTIGELAYLFNDEFKINCALTVIKMSGWERDMMFDETGLHWIFPSPNMPTTDTTLVYNATCVFEGTNISEGRGTTKPFEIVGAPWINPDELSDQLNSINLPGVLFRPLYFTPTFSKHSQTLCGGVELHITNSALFDTVKTGWTMLYVIKKLNPTHFEFNKPYKEGMHPMIDLNNGNSYLREETYSLKELYKILEHDAKKFIKVKENYHLY</sequence>
<dbReference type="InterPro" id="IPR048502">
    <property type="entry name" value="NamZ_N"/>
</dbReference>
<name>F7PUD2_9MOLU</name>
<keyword evidence="4" id="KW-1185">Reference proteome</keyword>
<comment type="caution">
    <text evidence="3">The sequence shown here is derived from an EMBL/GenBank/DDBJ whole genome shotgun (WGS) entry which is preliminary data.</text>
</comment>
<dbReference type="FunCoup" id="F7PUD2">
    <property type="interactions" value="30"/>
</dbReference>
<dbReference type="GO" id="GO:0033922">
    <property type="term" value="F:peptidoglycan beta-N-acetylmuramidase activity"/>
    <property type="evidence" value="ECO:0007669"/>
    <property type="project" value="InterPro"/>
</dbReference>
<dbReference type="EMBL" id="AFNU02000008">
    <property type="protein sequence ID" value="ERJ11743.1"/>
    <property type="molecule type" value="Genomic_DNA"/>
</dbReference>
<evidence type="ECO:0000313" key="4">
    <source>
        <dbReference type="Proteomes" id="UP000005707"/>
    </source>
</evidence>
<dbReference type="Proteomes" id="UP000005707">
    <property type="component" value="Unassembled WGS sequence"/>
</dbReference>
<gene>
    <name evidence="3" type="ORF">HLPCO_002226</name>
</gene>
<evidence type="ECO:0000313" key="3">
    <source>
        <dbReference type="EMBL" id="ERJ11743.1"/>
    </source>
</evidence>
<dbReference type="PANTHER" id="PTHR42915">
    <property type="entry name" value="HYPOTHETICAL 460 KDA PROTEIN IN FEUA-SIGW INTERGENIC REGION [PRECURSOR]"/>
    <property type="match status" value="1"/>
</dbReference>
<dbReference type="RefSeq" id="WP_008824390.1">
    <property type="nucleotide sequence ID" value="NZ_AFNU02000008.1"/>
</dbReference>
<dbReference type="InParanoid" id="F7PUD2"/>
<dbReference type="eggNOG" id="COG3876">
    <property type="taxonomic scope" value="Bacteria"/>
</dbReference>